<dbReference type="InterPro" id="IPR001737">
    <property type="entry name" value="KsgA/Erm"/>
</dbReference>
<keyword evidence="2" id="KW-0698">rRNA processing</keyword>
<dbReference type="Pfam" id="PF00398">
    <property type="entry name" value="RrnaAD"/>
    <property type="match status" value="1"/>
</dbReference>
<keyword evidence="1" id="KW-0963">Cytoplasm</keyword>
<accession>A0A1F4WIG1</accession>
<evidence type="ECO:0000256" key="4">
    <source>
        <dbReference type="ARBA" id="ARBA00022679"/>
    </source>
</evidence>
<dbReference type="Gene3D" id="3.40.50.150">
    <property type="entry name" value="Vaccinia Virus protein VP39"/>
    <property type="match status" value="1"/>
</dbReference>
<dbReference type="GO" id="GO:0000179">
    <property type="term" value="F:rRNA (adenine-N6,N6-)-dimethyltransferase activity"/>
    <property type="evidence" value="ECO:0007669"/>
    <property type="project" value="UniProtKB-UniRule"/>
</dbReference>
<feature type="binding site" evidence="7">
    <location>
        <position position="12"/>
    </location>
    <ligand>
        <name>S-adenosyl-L-methionine</name>
        <dbReference type="ChEBI" id="CHEBI:59789"/>
    </ligand>
</feature>
<evidence type="ECO:0000256" key="5">
    <source>
        <dbReference type="ARBA" id="ARBA00022691"/>
    </source>
</evidence>
<organism evidence="9 10">
    <name type="scientific">candidate division WWE3 bacterium RIFCSPLOWO2_02_FULL_53_10</name>
    <dbReference type="NCBI Taxonomy" id="1802629"/>
    <lineage>
        <taxon>Bacteria</taxon>
        <taxon>Katanobacteria</taxon>
    </lineage>
</organism>
<dbReference type="GO" id="GO:0005829">
    <property type="term" value="C:cytosol"/>
    <property type="evidence" value="ECO:0007669"/>
    <property type="project" value="TreeGrafter"/>
</dbReference>
<reference evidence="9 10" key="1">
    <citation type="journal article" date="2016" name="Nat. Commun.">
        <title>Thousands of microbial genomes shed light on interconnected biogeochemical processes in an aquifer system.</title>
        <authorList>
            <person name="Anantharaman K."/>
            <person name="Brown C.T."/>
            <person name="Hug L.A."/>
            <person name="Sharon I."/>
            <person name="Castelle C.J."/>
            <person name="Probst A.J."/>
            <person name="Thomas B.C."/>
            <person name="Singh A."/>
            <person name="Wilkins M.J."/>
            <person name="Karaoz U."/>
            <person name="Brodie E.L."/>
            <person name="Williams K.H."/>
            <person name="Hubbard S.S."/>
            <person name="Banfield J.F."/>
        </authorList>
    </citation>
    <scope>NUCLEOTIDE SEQUENCE [LARGE SCALE GENOMIC DNA]</scope>
</reference>
<evidence type="ECO:0000313" key="9">
    <source>
        <dbReference type="EMBL" id="OGC69217.1"/>
    </source>
</evidence>
<dbReference type="PROSITE" id="PS01131">
    <property type="entry name" value="RRNA_A_DIMETH"/>
    <property type="match status" value="1"/>
</dbReference>
<dbReference type="PANTHER" id="PTHR11727">
    <property type="entry name" value="DIMETHYLADENOSINE TRANSFERASE"/>
    <property type="match status" value="1"/>
</dbReference>
<sequence>MLAKKILGQNFLVDEGVVGELAAAAQIEKTDTILEVGAGTGAVTKRLAQTAGRVIAVEFDRDLIPTLRENLKEFQNVEILNADILSLDLIPYTLSPSLKIVGAIPYQITSPLIHKILHSPHRPKSITFIVQKEVAEKIAAAAPDATYLSNFVANFGEAQVVKTIKPGAFSPQPKVDSAIIHIELYPKPKIGDAVKLEKFLHHGFAQPRKMLHHRFEAGILAGSKIPLQARPAHLSREDWRNLYRELSMTRERSKTRRGDGTWRS</sequence>
<dbReference type="InterPro" id="IPR020598">
    <property type="entry name" value="rRNA_Ade_methylase_Trfase_N"/>
</dbReference>
<dbReference type="AlphaFoldDB" id="A0A1F4WIG1"/>
<feature type="binding site" evidence="7">
    <location>
        <position position="103"/>
    </location>
    <ligand>
        <name>S-adenosyl-L-methionine</name>
        <dbReference type="ChEBI" id="CHEBI:59789"/>
    </ligand>
</feature>
<dbReference type="CDD" id="cd02440">
    <property type="entry name" value="AdoMet_MTases"/>
    <property type="match status" value="1"/>
</dbReference>
<dbReference type="EMBL" id="MEVM01000054">
    <property type="protein sequence ID" value="OGC69217.1"/>
    <property type="molecule type" value="Genomic_DNA"/>
</dbReference>
<evidence type="ECO:0000313" key="10">
    <source>
        <dbReference type="Proteomes" id="UP000176492"/>
    </source>
</evidence>
<dbReference type="PANTHER" id="PTHR11727:SF7">
    <property type="entry name" value="DIMETHYLADENOSINE TRANSFERASE-RELATED"/>
    <property type="match status" value="1"/>
</dbReference>
<dbReference type="InterPro" id="IPR023165">
    <property type="entry name" value="rRNA_Ade_diMease-like_C"/>
</dbReference>
<dbReference type="InterPro" id="IPR029063">
    <property type="entry name" value="SAM-dependent_MTases_sf"/>
</dbReference>
<keyword evidence="4 7" id="KW-0808">Transferase</keyword>
<evidence type="ECO:0000256" key="6">
    <source>
        <dbReference type="ARBA" id="ARBA00022884"/>
    </source>
</evidence>
<feature type="binding site" evidence="7">
    <location>
        <position position="37"/>
    </location>
    <ligand>
        <name>S-adenosyl-L-methionine</name>
        <dbReference type="ChEBI" id="CHEBI:59789"/>
    </ligand>
</feature>
<evidence type="ECO:0000256" key="7">
    <source>
        <dbReference type="PROSITE-ProRule" id="PRU01026"/>
    </source>
</evidence>
<keyword evidence="6 7" id="KW-0694">RNA-binding</keyword>
<keyword evidence="5 7" id="KW-0949">S-adenosyl-L-methionine</keyword>
<evidence type="ECO:0000256" key="1">
    <source>
        <dbReference type="ARBA" id="ARBA00022490"/>
    </source>
</evidence>
<feature type="binding site" evidence="7">
    <location>
        <position position="10"/>
    </location>
    <ligand>
        <name>S-adenosyl-L-methionine</name>
        <dbReference type="ChEBI" id="CHEBI:59789"/>
    </ligand>
</feature>
<protein>
    <submittedName>
        <fullName evidence="9">Ribosomal RNA small subunit methyltransferase A</fullName>
    </submittedName>
</protein>
<feature type="domain" description="Ribosomal RNA adenine methylase transferase N-terminal" evidence="8">
    <location>
        <begin position="17"/>
        <end position="186"/>
    </location>
</feature>
<feature type="binding site" evidence="7">
    <location>
        <position position="83"/>
    </location>
    <ligand>
        <name>S-adenosyl-L-methionine</name>
        <dbReference type="ChEBI" id="CHEBI:59789"/>
    </ligand>
</feature>
<dbReference type="SUPFAM" id="SSF53335">
    <property type="entry name" value="S-adenosyl-L-methionine-dependent methyltransferases"/>
    <property type="match status" value="1"/>
</dbReference>
<evidence type="ECO:0000256" key="3">
    <source>
        <dbReference type="ARBA" id="ARBA00022603"/>
    </source>
</evidence>
<comment type="caution">
    <text evidence="9">The sequence shown here is derived from an EMBL/GenBank/DDBJ whole genome shotgun (WGS) entry which is preliminary data.</text>
</comment>
<gene>
    <name evidence="9" type="ORF">A3J33_00870</name>
</gene>
<evidence type="ECO:0000256" key="2">
    <source>
        <dbReference type="ARBA" id="ARBA00022552"/>
    </source>
</evidence>
<dbReference type="Proteomes" id="UP000176492">
    <property type="component" value="Unassembled WGS sequence"/>
</dbReference>
<comment type="similarity">
    <text evidence="7">Belongs to the class I-like SAM-binding methyltransferase superfamily. rRNA adenine N(6)-methyltransferase family.</text>
</comment>
<name>A0A1F4WIG1_UNCKA</name>
<dbReference type="NCBIfam" id="TIGR00755">
    <property type="entry name" value="ksgA"/>
    <property type="match status" value="1"/>
</dbReference>
<dbReference type="InterPro" id="IPR011530">
    <property type="entry name" value="rRNA_adenine_dimethylase"/>
</dbReference>
<keyword evidence="3 7" id="KW-0489">Methyltransferase</keyword>
<dbReference type="SMART" id="SM00650">
    <property type="entry name" value="rADc"/>
    <property type="match status" value="1"/>
</dbReference>
<dbReference type="Gene3D" id="1.10.8.100">
    <property type="entry name" value="Ribosomal RNA adenine dimethylase-like, domain 2"/>
    <property type="match status" value="1"/>
</dbReference>
<feature type="binding site" evidence="7">
    <location>
        <position position="58"/>
    </location>
    <ligand>
        <name>S-adenosyl-L-methionine</name>
        <dbReference type="ChEBI" id="CHEBI:59789"/>
    </ligand>
</feature>
<dbReference type="GO" id="GO:0003723">
    <property type="term" value="F:RNA binding"/>
    <property type="evidence" value="ECO:0007669"/>
    <property type="project" value="UniProtKB-UniRule"/>
</dbReference>
<dbReference type="PROSITE" id="PS51689">
    <property type="entry name" value="SAM_RNA_A_N6_MT"/>
    <property type="match status" value="1"/>
</dbReference>
<proteinExistence type="inferred from homology"/>
<dbReference type="InterPro" id="IPR020596">
    <property type="entry name" value="rRNA_Ade_Mease_Trfase_CS"/>
</dbReference>
<evidence type="ECO:0000259" key="8">
    <source>
        <dbReference type="SMART" id="SM00650"/>
    </source>
</evidence>